<dbReference type="GeneID" id="59332675"/>
<dbReference type="PANTHER" id="PTHR24198:SF165">
    <property type="entry name" value="ANKYRIN REPEAT-CONTAINING PROTEIN-RELATED"/>
    <property type="match status" value="1"/>
</dbReference>
<keyword evidence="6" id="KW-1185">Reference proteome</keyword>
<evidence type="ECO:0000256" key="2">
    <source>
        <dbReference type="ARBA" id="ARBA00023043"/>
    </source>
</evidence>
<dbReference type="InterPro" id="IPR031348">
    <property type="entry name" value="PigL_N"/>
</dbReference>
<gene>
    <name evidence="5" type="ORF">HO133_004266</name>
</gene>
<dbReference type="AlphaFoldDB" id="A0A8H6FJW9"/>
<dbReference type="Pfam" id="PF12796">
    <property type="entry name" value="Ank_2"/>
    <property type="match status" value="2"/>
</dbReference>
<dbReference type="PANTHER" id="PTHR24198">
    <property type="entry name" value="ANKYRIN REPEAT AND PROTEIN KINASE DOMAIN-CONTAINING PROTEIN"/>
    <property type="match status" value="1"/>
</dbReference>
<reference evidence="5 6" key="1">
    <citation type="journal article" date="2020" name="Genomics">
        <title>Complete, high-quality genomes from long-read metagenomic sequencing of two wolf lichen thalli reveals enigmatic genome architecture.</title>
        <authorList>
            <person name="McKenzie S.K."/>
            <person name="Walston R.F."/>
            <person name="Allen J.L."/>
        </authorList>
    </citation>
    <scope>NUCLEOTIDE SEQUENCE [LARGE SCALE GENOMIC DNA]</scope>
    <source>
        <strain evidence="5">WasteWater1</strain>
    </source>
</reference>
<organism evidence="5 6">
    <name type="scientific">Letharia lupina</name>
    <dbReference type="NCBI Taxonomy" id="560253"/>
    <lineage>
        <taxon>Eukaryota</taxon>
        <taxon>Fungi</taxon>
        <taxon>Dikarya</taxon>
        <taxon>Ascomycota</taxon>
        <taxon>Pezizomycotina</taxon>
        <taxon>Lecanoromycetes</taxon>
        <taxon>OSLEUM clade</taxon>
        <taxon>Lecanoromycetidae</taxon>
        <taxon>Lecanorales</taxon>
        <taxon>Lecanorineae</taxon>
        <taxon>Parmeliaceae</taxon>
        <taxon>Letharia</taxon>
    </lineage>
</organism>
<keyword evidence="2 3" id="KW-0040">ANK repeat</keyword>
<evidence type="ECO:0000256" key="1">
    <source>
        <dbReference type="ARBA" id="ARBA00022737"/>
    </source>
</evidence>
<evidence type="ECO:0000259" key="4">
    <source>
        <dbReference type="Pfam" id="PF17111"/>
    </source>
</evidence>
<dbReference type="PROSITE" id="PS50088">
    <property type="entry name" value="ANK_REPEAT"/>
    <property type="match status" value="2"/>
</dbReference>
<sequence length="478" mass="53376">MDPLSAAASVIAVVGAAKKVTKALDLLKAVRGAPQGLSDLLGEVSRLEKVLQAIMNVSMESQQPLPQLREVLDEARSKLLELDSLIQYTLTKVGESNKVDRWQWLRKESDVDTLQRKLHAIRQDLIMLISTTNLVPRVLPNSNPIIESVSKGDLIQFKRLVAQGHGSPYDIDEGGGSFLVCCAAGSRFDEFKSHLKFLTVVDWDEVCEEMGFSELHKIVCGFSIRDLDAEAQLHPELLDMTDTSGLSPLHFASSFGRADYVRTLLEHGSNPNIGNERPLVAAAMSEEYQCIRLLLEYGATTDCVRGYVWQISGGLYRHAKEEEALAIDALLLEYAYDFNCQDGEGKTALMYCSMIPRLQQWWLHNHRIPKLRLLLDVPVDTEVKDDVGKTALHFAIEHSNVLAFEMLMNAGACLDVDLPEGMTILHYAILHTQLIFGQSPSDSPPSTLMQPPAYDLYIKLLTPIIKGFQTKESIFYIY</sequence>
<dbReference type="InterPro" id="IPR036770">
    <property type="entry name" value="Ankyrin_rpt-contain_sf"/>
</dbReference>
<protein>
    <recommendedName>
        <fullName evidence="4">Azaphilone pigments biosynthesis cluster protein L N-terminal domain-containing protein</fullName>
    </recommendedName>
</protein>
<evidence type="ECO:0000313" key="5">
    <source>
        <dbReference type="EMBL" id="KAF6229929.1"/>
    </source>
</evidence>
<evidence type="ECO:0000256" key="3">
    <source>
        <dbReference type="PROSITE-ProRule" id="PRU00023"/>
    </source>
</evidence>
<evidence type="ECO:0000313" key="6">
    <source>
        <dbReference type="Proteomes" id="UP000593566"/>
    </source>
</evidence>
<feature type="domain" description="Azaphilone pigments biosynthesis cluster protein L N-terminal" evidence="4">
    <location>
        <begin position="1"/>
        <end position="133"/>
    </location>
</feature>
<comment type="caution">
    <text evidence="5">The sequence shown here is derived from an EMBL/GenBank/DDBJ whole genome shotgun (WGS) entry which is preliminary data.</text>
</comment>
<dbReference type="Proteomes" id="UP000593566">
    <property type="component" value="Unassembled WGS sequence"/>
</dbReference>
<dbReference type="Pfam" id="PF17111">
    <property type="entry name" value="PigL_N"/>
    <property type="match status" value="1"/>
</dbReference>
<dbReference type="InterPro" id="IPR002110">
    <property type="entry name" value="Ankyrin_rpt"/>
</dbReference>
<dbReference type="SUPFAM" id="SSF48403">
    <property type="entry name" value="Ankyrin repeat"/>
    <property type="match status" value="1"/>
</dbReference>
<accession>A0A8H6FJW9</accession>
<proteinExistence type="predicted"/>
<name>A0A8H6FJW9_9LECA</name>
<dbReference type="EMBL" id="JACCJB010000002">
    <property type="protein sequence ID" value="KAF6229929.1"/>
    <property type="molecule type" value="Genomic_DNA"/>
</dbReference>
<dbReference type="PROSITE" id="PS50297">
    <property type="entry name" value="ANK_REP_REGION"/>
    <property type="match status" value="2"/>
</dbReference>
<dbReference type="SMART" id="SM00248">
    <property type="entry name" value="ANK"/>
    <property type="match status" value="4"/>
</dbReference>
<dbReference type="RefSeq" id="XP_037157186.1">
    <property type="nucleotide sequence ID" value="XM_037295185.1"/>
</dbReference>
<feature type="repeat" description="ANK" evidence="3">
    <location>
        <begin position="244"/>
        <end position="276"/>
    </location>
</feature>
<dbReference type="Gene3D" id="1.25.40.20">
    <property type="entry name" value="Ankyrin repeat-containing domain"/>
    <property type="match status" value="2"/>
</dbReference>
<feature type="repeat" description="ANK" evidence="3">
    <location>
        <begin position="387"/>
        <end position="419"/>
    </location>
</feature>
<keyword evidence="1" id="KW-0677">Repeat</keyword>